<evidence type="ECO:0000313" key="2">
    <source>
        <dbReference type="EMBL" id="VDO03253.1"/>
    </source>
</evidence>
<dbReference type="EMBL" id="UZAE01012044">
    <property type="protein sequence ID" value="VDO03253.1"/>
    <property type="molecule type" value="Genomic_DNA"/>
</dbReference>
<evidence type="ECO:0000256" key="1">
    <source>
        <dbReference type="SAM" id="MobiDB-lite"/>
    </source>
</evidence>
<evidence type="ECO:0000313" key="4">
    <source>
        <dbReference type="WBParaSite" id="HNAJ_0000739701-mRNA-1"/>
    </source>
</evidence>
<proteinExistence type="predicted"/>
<feature type="region of interest" description="Disordered" evidence="1">
    <location>
        <begin position="1"/>
        <end position="47"/>
    </location>
</feature>
<dbReference type="WBParaSite" id="HNAJ_0000739701-mRNA-1">
    <property type="protein sequence ID" value="HNAJ_0000739701-mRNA-1"/>
    <property type="gene ID" value="HNAJ_0000739701"/>
</dbReference>
<gene>
    <name evidence="2" type="ORF">HNAJ_LOCUS7393</name>
</gene>
<accession>A0A0R3TJV5</accession>
<dbReference type="AlphaFoldDB" id="A0A0R3TJV5"/>
<feature type="compositionally biased region" description="Basic and acidic residues" evidence="1">
    <location>
        <begin position="1"/>
        <end position="11"/>
    </location>
</feature>
<reference evidence="2 3" key="2">
    <citation type="submission" date="2018-11" db="EMBL/GenBank/DDBJ databases">
        <authorList>
            <consortium name="Pathogen Informatics"/>
        </authorList>
    </citation>
    <scope>NUCLEOTIDE SEQUENCE [LARGE SCALE GENOMIC DNA]</scope>
</reference>
<name>A0A0R3TJV5_RODNA</name>
<reference evidence="4" key="1">
    <citation type="submission" date="2017-02" db="UniProtKB">
        <authorList>
            <consortium name="WormBaseParasite"/>
        </authorList>
    </citation>
    <scope>IDENTIFICATION</scope>
</reference>
<organism evidence="4">
    <name type="scientific">Rodentolepis nana</name>
    <name type="common">Dwarf tapeworm</name>
    <name type="synonym">Hymenolepis nana</name>
    <dbReference type="NCBI Taxonomy" id="102285"/>
    <lineage>
        <taxon>Eukaryota</taxon>
        <taxon>Metazoa</taxon>
        <taxon>Spiralia</taxon>
        <taxon>Lophotrochozoa</taxon>
        <taxon>Platyhelminthes</taxon>
        <taxon>Cestoda</taxon>
        <taxon>Eucestoda</taxon>
        <taxon>Cyclophyllidea</taxon>
        <taxon>Hymenolepididae</taxon>
        <taxon>Rodentolepis</taxon>
    </lineage>
</organism>
<keyword evidence="3" id="KW-1185">Reference proteome</keyword>
<evidence type="ECO:0000313" key="3">
    <source>
        <dbReference type="Proteomes" id="UP000278807"/>
    </source>
</evidence>
<protein>
    <submittedName>
        <fullName evidence="2 4">Uncharacterized protein</fullName>
    </submittedName>
</protein>
<dbReference type="Proteomes" id="UP000278807">
    <property type="component" value="Unassembled WGS sequence"/>
</dbReference>
<sequence>MSHNQLKKDTSSDLCSENEENHHLHNTATEPLPWYESSEESGELKNHGATYTGLRKQCLIWNGSEQTDKSAQRRMLFKLVALFESIDGCEMRNSTTRNGS</sequence>